<evidence type="ECO:0000313" key="3">
    <source>
        <dbReference type="Proteomes" id="UP000528185"/>
    </source>
</evidence>
<reference evidence="2 3" key="1">
    <citation type="submission" date="2020-06" db="EMBL/GenBank/DDBJ databases">
        <authorList>
            <person name="De Coninck B."/>
            <person name="Ibrahim H."/>
        </authorList>
    </citation>
    <scope>NUCLEOTIDE SEQUENCE [LARGE SCALE GENOMIC DNA]</scope>
    <source>
        <strain evidence="2">Ag_rhizogenes_K599</strain>
    </source>
</reference>
<evidence type="ECO:0000259" key="1">
    <source>
        <dbReference type="Pfam" id="PF21882"/>
    </source>
</evidence>
<dbReference type="RefSeq" id="WP_065115643.1">
    <property type="nucleotide sequence ID" value="NZ_CAICSX020000001.1"/>
</dbReference>
<dbReference type="Proteomes" id="UP000528185">
    <property type="component" value="Unassembled WGS sequence"/>
</dbReference>
<dbReference type="EMBL" id="CAICSX020000001">
    <property type="protein sequence ID" value="CAD0211168.1"/>
    <property type="molecule type" value="Genomic_DNA"/>
</dbReference>
<dbReference type="AlphaFoldDB" id="A0AAN2A1H7"/>
<organism evidence="2 3">
    <name type="scientific">Rhizobium rhizogenes</name>
    <name type="common">Agrobacterium rhizogenes</name>
    <dbReference type="NCBI Taxonomy" id="359"/>
    <lineage>
        <taxon>Bacteria</taxon>
        <taxon>Pseudomonadati</taxon>
        <taxon>Pseudomonadota</taxon>
        <taxon>Alphaproteobacteria</taxon>
        <taxon>Hyphomicrobiales</taxon>
        <taxon>Rhizobiaceae</taxon>
        <taxon>Rhizobium/Agrobacterium group</taxon>
        <taxon>Rhizobium</taxon>
    </lineage>
</organism>
<evidence type="ECO:0000313" key="2">
    <source>
        <dbReference type="EMBL" id="CAD0211168.1"/>
    </source>
</evidence>
<proteinExistence type="predicted"/>
<protein>
    <recommendedName>
        <fullName evidence="1">Putative tail fiber protein gp53-like C-terminal domain-containing protein</fullName>
    </recommendedName>
</protein>
<feature type="domain" description="Putative tail fiber protein gp53-like C-terminal" evidence="1">
    <location>
        <begin position="441"/>
        <end position="528"/>
    </location>
</feature>
<gene>
    <name evidence="2" type="ORF">AGRHK599_LOCUS1193</name>
</gene>
<dbReference type="InterPro" id="IPR054075">
    <property type="entry name" value="Gp53-like_C"/>
</dbReference>
<dbReference type="Gene3D" id="2.60.40.3940">
    <property type="match status" value="1"/>
</dbReference>
<dbReference type="KEGG" id="aro:B0909_05720"/>
<comment type="caution">
    <text evidence="2">The sequence shown here is derived from an EMBL/GenBank/DDBJ whole genome shotgun (WGS) entry which is preliminary data.</text>
</comment>
<dbReference type="Pfam" id="PF21882">
    <property type="entry name" value="Gp53-like_C"/>
    <property type="match status" value="1"/>
</dbReference>
<dbReference type="CDD" id="cd19958">
    <property type="entry name" value="pyocin_knob"/>
    <property type="match status" value="2"/>
</dbReference>
<accession>A0AAN2A1H7</accession>
<sequence>MAGVAYYNTGTATVAANSKTVTGTGTNWLSTVGGLTAIKAGDKFGIHVGRPIIIASVDSNTQLTLEDNWPGPAQTNAAYRIELTSPDVIAVEALRRMLGSLSSGVLYGLSQLPSTPSKALTIDEVGSAALADMGATGKSLLASLNSSAAYGVLGIIPDTSLPSEISSFPGTATRPTDADNFRRFGVVQVTSSILNIPVATAGVLFNVPYDNGTLRQIFWPNNADTAYYRRRAGSWLAWKRFDGDLSGPGAAVANNALVGFNGTSGYLTKALTTLEALANLGPVAGGVAPEPAAAGVGMANGDFDTVTYPGEYTIAGSWTNGPNGAAAANYVGVLKVQARSYNNLYIHTLRLNNGVVYKRYGSSGPAWNAWERTEDASTAASRALLALTPAANQLPYFTSGTAAALTTLSAFARTVIDDANGAAMFATMGADQLLSANGWVKLPNGLIIQWGQGSAGSGTATIAFPMAFPNACYGVTLGTEISNTTAAELYTTHVSSKTLTNFVLNGRFVVGGSVGAGGVPANFIAIGR</sequence>
<name>A0AAN2A1H7_RHIRH</name>